<reference evidence="2 3" key="1">
    <citation type="submission" date="2018-03" db="EMBL/GenBank/DDBJ databases">
        <title>Genome sequencing of Melaminivora sp.</title>
        <authorList>
            <person name="Kim S.-J."/>
            <person name="Heo J."/>
            <person name="Ahn J.-H."/>
            <person name="Kwon S.-W."/>
        </authorList>
    </citation>
    <scope>NUCLEOTIDE SEQUENCE [LARGE SCALE GENOMIC DNA]</scope>
    <source>
        <strain evidence="2 3">SC2-9</strain>
    </source>
</reference>
<name>A0A2R3QHF6_9BURK</name>
<proteinExistence type="predicted"/>
<dbReference type="GO" id="GO:0003677">
    <property type="term" value="F:DNA binding"/>
    <property type="evidence" value="ECO:0007669"/>
    <property type="project" value="InterPro"/>
</dbReference>
<dbReference type="RefSeq" id="WP_106685524.1">
    <property type="nucleotide sequence ID" value="NZ_CP027667.1"/>
</dbReference>
<dbReference type="KEGG" id="mela:C6568_13845"/>
<evidence type="ECO:0000313" key="2">
    <source>
        <dbReference type="EMBL" id="AVO51137.1"/>
    </source>
</evidence>
<dbReference type="AlphaFoldDB" id="A0A2R3QHF6"/>
<dbReference type="SMART" id="SM00530">
    <property type="entry name" value="HTH_XRE"/>
    <property type="match status" value="1"/>
</dbReference>
<evidence type="ECO:0000313" key="3">
    <source>
        <dbReference type="Proteomes" id="UP000237925"/>
    </source>
</evidence>
<dbReference type="OrthoDB" id="9803379at2"/>
<dbReference type="Proteomes" id="UP000237925">
    <property type="component" value="Chromosome"/>
</dbReference>
<organism evidence="2 3">
    <name type="scientific">Melaminivora suipulveris</name>
    <dbReference type="NCBI Taxonomy" id="2109913"/>
    <lineage>
        <taxon>Bacteria</taxon>
        <taxon>Pseudomonadati</taxon>
        <taxon>Pseudomonadota</taxon>
        <taxon>Betaproteobacteria</taxon>
        <taxon>Burkholderiales</taxon>
        <taxon>Comamonadaceae</taxon>
        <taxon>Melaminivora</taxon>
    </lineage>
</organism>
<dbReference type="Gene3D" id="1.10.260.40">
    <property type="entry name" value="lambda repressor-like DNA-binding domains"/>
    <property type="match status" value="1"/>
</dbReference>
<evidence type="ECO:0000259" key="1">
    <source>
        <dbReference type="PROSITE" id="PS50943"/>
    </source>
</evidence>
<keyword evidence="3" id="KW-1185">Reference proteome</keyword>
<gene>
    <name evidence="2" type="ORF">C6568_13845</name>
</gene>
<dbReference type="CDD" id="cd00093">
    <property type="entry name" value="HTH_XRE"/>
    <property type="match status" value="1"/>
</dbReference>
<protein>
    <submittedName>
        <fullName evidence="2">Transcriptional regulator</fullName>
    </submittedName>
</protein>
<accession>A0A2R3QHF6</accession>
<dbReference type="InterPro" id="IPR001387">
    <property type="entry name" value="Cro/C1-type_HTH"/>
</dbReference>
<dbReference type="InterPro" id="IPR010982">
    <property type="entry name" value="Lambda_DNA-bd_dom_sf"/>
</dbReference>
<dbReference type="EMBL" id="CP027667">
    <property type="protein sequence ID" value="AVO51137.1"/>
    <property type="molecule type" value="Genomic_DNA"/>
</dbReference>
<dbReference type="SUPFAM" id="SSF47413">
    <property type="entry name" value="lambda repressor-like DNA-binding domains"/>
    <property type="match status" value="1"/>
</dbReference>
<dbReference type="PROSITE" id="PS50943">
    <property type="entry name" value="HTH_CROC1"/>
    <property type="match status" value="1"/>
</dbReference>
<dbReference type="Pfam" id="PF13560">
    <property type="entry name" value="HTH_31"/>
    <property type="match status" value="1"/>
</dbReference>
<feature type="domain" description="HTH cro/C1-type" evidence="1">
    <location>
        <begin position="3"/>
        <end position="40"/>
    </location>
</feature>
<sequence>MRLTALRKQAGLSQMQLAERLGVGQSMISKIERGENYVDVMFFVDWCKACESCASPGQELDLLMSG</sequence>